<dbReference type="EMBL" id="CACVAQ010000197">
    <property type="protein sequence ID" value="CAA6813249.1"/>
    <property type="molecule type" value="Genomic_DNA"/>
</dbReference>
<dbReference type="SUPFAM" id="SSF56399">
    <property type="entry name" value="ADP-ribosylation"/>
    <property type="match status" value="1"/>
</dbReference>
<sequence length="152" mass="17690">MEYYHVSNRKLREGTILTLGVYGERIRRHDFVEQKYATYIKEEIFEAIRLSNYAHLPSRLNCAFLFADLAVARTFYAYKSYVYAVEVEEGTPLLVEMDLLNCDGLNYEQITSCAHKYWTQRKHPASGTLEVLLDGKVKVKKMLLAPSNIWDL</sequence>
<evidence type="ECO:0008006" key="2">
    <source>
        <dbReference type="Google" id="ProtNLM"/>
    </source>
</evidence>
<accession>A0A6S6SRY0</accession>
<reference evidence="1" key="1">
    <citation type="submission" date="2020-01" db="EMBL/GenBank/DDBJ databases">
        <authorList>
            <person name="Meier V. D."/>
            <person name="Meier V D."/>
        </authorList>
    </citation>
    <scope>NUCLEOTIDE SEQUENCE</scope>
    <source>
        <strain evidence="1">HLG_WM_MAG_10</strain>
    </source>
</reference>
<protein>
    <recommendedName>
        <fullName evidence="2">DUF2441 domain-containing protein</fullName>
    </recommendedName>
</protein>
<evidence type="ECO:0000313" key="1">
    <source>
        <dbReference type="EMBL" id="CAA6813249.1"/>
    </source>
</evidence>
<organism evidence="1">
    <name type="scientific">uncultured Aureispira sp</name>
    <dbReference type="NCBI Taxonomy" id="1331704"/>
    <lineage>
        <taxon>Bacteria</taxon>
        <taxon>Pseudomonadati</taxon>
        <taxon>Bacteroidota</taxon>
        <taxon>Saprospiria</taxon>
        <taxon>Saprospirales</taxon>
        <taxon>Saprospiraceae</taxon>
        <taxon>Aureispira</taxon>
        <taxon>environmental samples</taxon>
    </lineage>
</organism>
<dbReference type="AlphaFoldDB" id="A0A6S6SRY0"/>
<gene>
    <name evidence="1" type="ORF">HELGO_WM39583</name>
</gene>
<name>A0A6S6SRY0_9BACT</name>
<proteinExistence type="predicted"/>